<evidence type="ECO:0000256" key="1">
    <source>
        <dbReference type="ARBA" id="ARBA00022679"/>
    </source>
</evidence>
<organism evidence="2 3">
    <name type="scientific">Heracleum sosnowskyi</name>
    <dbReference type="NCBI Taxonomy" id="360622"/>
    <lineage>
        <taxon>Eukaryota</taxon>
        <taxon>Viridiplantae</taxon>
        <taxon>Streptophyta</taxon>
        <taxon>Embryophyta</taxon>
        <taxon>Tracheophyta</taxon>
        <taxon>Spermatophyta</taxon>
        <taxon>Magnoliopsida</taxon>
        <taxon>eudicotyledons</taxon>
        <taxon>Gunneridae</taxon>
        <taxon>Pentapetalae</taxon>
        <taxon>asterids</taxon>
        <taxon>campanulids</taxon>
        <taxon>Apiales</taxon>
        <taxon>Apiaceae</taxon>
        <taxon>Apioideae</taxon>
        <taxon>apioid superclade</taxon>
        <taxon>Tordylieae</taxon>
        <taxon>Tordyliinae</taxon>
        <taxon>Heracleum</taxon>
    </lineage>
</organism>
<sequence length="164" mass="19112">MKHHWHPDVFHARNCHNNHGNQDEVDSLMMLCEEGIRSNLEESIKQDIQISVIVDRTRLPESLLKVITEAEEKTRANSRLHLILAIGHGGKKDVLQACKKIGTLFPFPDLLIRTSGEFRLSNLLLYKSAYAELYFTKTLSLDFKEEDFITALKEYQERKRRYGR</sequence>
<comment type="caution">
    <text evidence="2">The sequence shown here is derived from an EMBL/GenBank/DDBJ whole genome shotgun (WGS) entry which is preliminary data.</text>
</comment>
<proteinExistence type="predicted"/>
<dbReference type="InterPro" id="IPR036424">
    <property type="entry name" value="UPP_synth-like_sf"/>
</dbReference>
<dbReference type="AlphaFoldDB" id="A0AAD8HRD4"/>
<dbReference type="Pfam" id="PF01255">
    <property type="entry name" value="Prenyltransf"/>
    <property type="match status" value="2"/>
</dbReference>
<dbReference type="CDD" id="cd00475">
    <property type="entry name" value="Cis_IPPS"/>
    <property type="match status" value="1"/>
</dbReference>
<evidence type="ECO:0000313" key="3">
    <source>
        <dbReference type="Proteomes" id="UP001237642"/>
    </source>
</evidence>
<dbReference type="PANTHER" id="PTHR10291">
    <property type="entry name" value="DEHYDRODOLICHYL DIPHOSPHATE SYNTHASE FAMILY MEMBER"/>
    <property type="match status" value="1"/>
</dbReference>
<dbReference type="GO" id="GO:0016094">
    <property type="term" value="P:polyprenol biosynthetic process"/>
    <property type="evidence" value="ECO:0007669"/>
    <property type="project" value="TreeGrafter"/>
</dbReference>
<reference evidence="2" key="1">
    <citation type="submission" date="2023-02" db="EMBL/GenBank/DDBJ databases">
        <title>Genome of toxic invasive species Heracleum sosnowskyi carries increased number of genes despite the absence of recent whole-genome duplications.</title>
        <authorList>
            <person name="Schelkunov M."/>
            <person name="Shtratnikova V."/>
            <person name="Makarenko M."/>
            <person name="Klepikova A."/>
            <person name="Omelchenko D."/>
            <person name="Novikova G."/>
            <person name="Obukhova E."/>
            <person name="Bogdanov V."/>
            <person name="Penin A."/>
            <person name="Logacheva M."/>
        </authorList>
    </citation>
    <scope>NUCLEOTIDE SEQUENCE</scope>
    <source>
        <strain evidence="2">Hsosn_3</strain>
        <tissue evidence="2">Leaf</tissue>
    </source>
</reference>
<dbReference type="InterPro" id="IPR001441">
    <property type="entry name" value="UPP_synth-like"/>
</dbReference>
<keyword evidence="3" id="KW-1185">Reference proteome</keyword>
<evidence type="ECO:0000313" key="2">
    <source>
        <dbReference type="EMBL" id="KAK1370962.1"/>
    </source>
</evidence>
<dbReference type="GO" id="GO:0045547">
    <property type="term" value="F:ditrans,polycis-polyprenyl diphosphate synthase [(2E,6E)-farnesyl diphosphate specific] activity"/>
    <property type="evidence" value="ECO:0007669"/>
    <property type="project" value="TreeGrafter"/>
</dbReference>
<dbReference type="Gene3D" id="3.40.1180.10">
    <property type="entry name" value="Decaprenyl diphosphate synthase-like"/>
    <property type="match status" value="2"/>
</dbReference>
<dbReference type="PANTHER" id="PTHR10291:SF0">
    <property type="entry name" value="DEHYDRODOLICHYL DIPHOSPHATE SYNTHASE 2"/>
    <property type="match status" value="1"/>
</dbReference>
<dbReference type="Proteomes" id="UP001237642">
    <property type="component" value="Unassembled WGS sequence"/>
</dbReference>
<gene>
    <name evidence="2" type="ORF">POM88_037054</name>
</gene>
<dbReference type="SUPFAM" id="SSF64005">
    <property type="entry name" value="Undecaprenyl diphosphate synthase"/>
    <property type="match status" value="1"/>
</dbReference>
<reference evidence="2" key="2">
    <citation type="submission" date="2023-05" db="EMBL/GenBank/DDBJ databases">
        <authorList>
            <person name="Schelkunov M.I."/>
        </authorList>
    </citation>
    <scope>NUCLEOTIDE SEQUENCE</scope>
    <source>
        <strain evidence="2">Hsosn_3</strain>
        <tissue evidence="2">Leaf</tissue>
    </source>
</reference>
<name>A0AAD8HRD4_9APIA</name>
<evidence type="ECO:0008006" key="4">
    <source>
        <dbReference type="Google" id="ProtNLM"/>
    </source>
</evidence>
<dbReference type="EMBL" id="JAUIZM010000008">
    <property type="protein sequence ID" value="KAK1370962.1"/>
    <property type="molecule type" value="Genomic_DNA"/>
</dbReference>
<protein>
    <recommendedName>
        <fullName evidence="4">Alkyl transferase</fullName>
    </recommendedName>
</protein>
<keyword evidence="1" id="KW-0808">Transferase</keyword>
<accession>A0AAD8HRD4</accession>